<protein>
    <submittedName>
        <fullName evidence="3">Uncharacterized protein</fullName>
    </submittedName>
</protein>
<gene>
    <name evidence="3" type="ORF">Mkiyose1413_31520</name>
    <name evidence="2" type="ORF">SRL2020028_23140</name>
</gene>
<keyword evidence="1" id="KW-0175">Coiled coil</keyword>
<dbReference type="InterPro" id="IPR010982">
    <property type="entry name" value="Lambda_DNA-bd_dom_sf"/>
</dbReference>
<dbReference type="EMBL" id="BRXE01000020">
    <property type="protein sequence ID" value="GLB83058.1"/>
    <property type="molecule type" value="Genomic_DNA"/>
</dbReference>
<feature type="coiled-coil region" evidence="1">
    <location>
        <begin position="154"/>
        <end position="181"/>
    </location>
</feature>
<dbReference type="RefSeq" id="WP_236978611.1">
    <property type="nucleotide sequence ID" value="NZ_BRXE01000020.1"/>
</dbReference>
<dbReference type="Proteomes" id="UP001064782">
    <property type="component" value="Unassembled WGS sequence"/>
</dbReference>
<reference evidence="3" key="1">
    <citation type="submission" date="2022-08" db="EMBL/GenBank/DDBJ databases">
        <title>Mycobacterium kiyosense sp. nov., scotochromogenic slow-glowing species isolated from respiratory specimens.</title>
        <authorList>
            <person name="Fukano H."/>
            <person name="Kazumi Y."/>
            <person name="Sakagami N."/>
            <person name="Ato M."/>
            <person name="Mitarai S."/>
            <person name="Hoshino Y."/>
        </authorList>
    </citation>
    <scope>NUCLEOTIDE SEQUENCE</scope>
    <source>
        <strain evidence="3">1413</strain>
        <strain evidence="2">SRL2020-028</strain>
    </source>
</reference>
<sequence length="192" mass="21437">MSTNWAEQIGQEIKRQRIRARLKFNSLSDRTREIKRPVHRVAIPKLESGERDITVGELVGLAGALGLPPLALLFPDIREDVELFPGNVVAGVDALGWFTGTGDHLGQDASAIELALALVTNEVALKAQRHNLFQSERGLELEEAGSLSMVAGMREQEEKNVKQTRERIKFLESRREELLHTYGRLVNGEFDA</sequence>
<evidence type="ECO:0000313" key="2">
    <source>
        <dbReference type="EMBL" id="GLB83058.1"/>
    </source>
</evidence>
<evidence type="ECO:0000313" key="3">
    <source>
        <dbReference type="EMBL" id="GLD31269.1"/>
    </source>
</evidence>
<comment type="caution">
    <text evidence="3">The sequence shown here is derived from an EMBL/GenBank/DDBJ whole genome shotgun (WGS) entry which is preliminary data.</text>
</comment>
<evidence type="ECO:0000256" key="1">
    <source>
        <dbReference type="SAM" id="Coils"/>
    </source>
</evidence>
<organism evidence="3 4">
    <name type="scientific">Mycobacterium kiyosense</name>
    <dbReference type="NCBI Taxonomy" id="2871094"/>
    <lineage>
        <taxon>Bacteria</taxon>
        <taxon>Bacillati</taxon>
        <taxon>Actinomycetota</taxon>
        <taxon>Actinomycetes</taxon>
        <taxon>Mycobacteriales</taxon>
        <taxon>Mycobacteriaceae</taxon>
        <taxon>Mycobacterium</taxon>
    </lineage>
</organism>
<proteinExistence type="predicted"/>
<dbReference type="GeneID" id="83630471"/>
<dbReference type="EMBL" id="BRZI01000023">
    <property type="protein sequence ID" value="GLD31269.1"/>
    <property type="molecule type" value="Genomic_DNA"/>
</dbReference>
<dbReference type="GO" id="GO:0003677">
    <property type="term" value="F:DNA binding"/>
    <property type="evidence" value="ECO:0007669"/>
    <property type="project" value="InterPro"/>
</dbReference>
<name>A0A9P3Q915_9MYCO</name>
<dbReference type="Proteomes" id="UP001165663">
    <property type="component" value="Unassembled WGS sequence"/>
</dbReference>
<dbReference type="AlphaFoldDB" id="A0A9P3Q915"/>
<keyword evidence="4" id="KW-1185">Reference proteome</keyword>
<accession>A0A9P3Q915</accession>
<evidence type="ECO:0000313" key="4">
    <source>
        <dbReference type="Proteomes" id="UP001064782"/>
    </source>
</evidence>
<dbReference type="Gene3D" id="1.10.260.40">
    <property type="entry name" value="lambda repressor-like DNA-binding domains"/>
    <property type="match status" value="1"/>
</dbReference>
<dbReference type="SUPFAM" id="SSF47413">
    <property type="entry name" value="lambda repressor-like DNA-binding domains"/>
    <property type="match status" value="1"/>
</dbReference>